<dbReference type="InterPro" id="IPR014710">
    <property type="entry name" value="RmlC-like_jellyroll"/>
</dbReference>
<evidence type="ECO:0000313" key="6">
    <source>
        <dbReference type="Proteomes" id="UP000886785"/>
    </source>
</evidence>
<protein>
    <submittedName>
        <fullName evidence="5">Helix-turn-helix transcriptional regulator</fullName>
    </submittedName>
</protein>
<reference evidence="5" key="2">
    <citation type="journal article" date="2021" name="PeerJ">
        <title>Extensive microbial diversity within the chicken gut microbiome revealed by metagenomics and culture.</title>
        <authorList>
            <person name="Gilroy R."/>
            <person name="Ravi A."/>
            <person name="Getino M."/>
            <person name="Pursley I."/>
            <person name="Horton D.L."/>
            <person name="Alikhan N.F."/>
            <person name="Baker D."/>
            <person name="Gharbi K."/>
            <person name="Hall N."/>
            <person name="Watson M."/>
            <person name="Adriaenssens E.M."/>
            <person name="Foster-Nyarko E."/>
            <person name="Jarju S."/>
            <person name="Secka A."/>
            <person name="Antonio M."/>
            <person name="Oren A."/>
            <person name="Chaudhuri R.R."/>
            <person name="La Ragione R."/>
            <person name="Hildebrand F."/>
            <person name="Pallen M.J."/>
        </authorList>
    </citation>
    <scope>NUCLEOTIDE SEQUENCE</scope>
    <source>
        <strain evidence="5">ChiSjej1B19-7085</strain>
    </source>
</reference>
<dbReference type="PANTHER" id="PTHR43280">
    <property type="entry name" value="ARAC-FAMILY TRANSCRIPTIONAL REGULATOR"/>
    <property type="match status" value="1"/>
</dbReference>
<dbReference type="GO" id="GO:0043565">
    <property type="term" value="F:sequence-specific DNA binding"/>
    <property type="evidence" value="ECO:0007669"/>
    <property type="project" value="InterPro"/>
</dbReference>
<accession>A0A9D1DST4</accession>
<keyword evidence="3" id="KW-0804">Transcription</keyword>
<evidence type="ECO:0000256" key="3">
    <source>
        <dbReference type="ARBA" id="ARBA00023163"/>
    </source>
</evidence>
<dbReference type="PROSITE" id="PS01124">
    <property type="entry name" value="HTH_ARAC_FAMILY_2"/>
    <property type="match status" value="1"/>
</dbReference>
<gene>
    <name evidence="5" type="ORF">IAA54_11945</name>
</gene>
<feature type="domain" description="HTH araC/xylS-type" evidence="4">
    <location>
        <begin position="184"/>
        <end position="283"/>
    </location>
</feature>
<keyword evidence="2" id="KW-0238">DNA-binding</keyword>
<evidence type="ECO:0000256" key="1">
    <source>
        <dbReference type="ARBA" id="ARBA00023015"/>
    </source>
</evidence>
<evidence type="ECO:0000313" key="5">
    <source>
        <dbReference type="EMBL" id="HIR58362.1"/>
    </source>
</evidence>
<dbReference type="SUPFAM" id="SSF51215">
    <property type="entry name" value="Regulatory protein AraC"/>
    <property type="match status" value="1"/>
</dbReference>
<dbReference type="Gene3D" id="2.60.120.10">
    <property type="entry name" value="Jelly Rolls"/>
    <property type="match status" value="1"/>
</dbReference>
<dbReference type="Pfam" id="PF02311">
    <property type="entry name" value="AraC_binding"/>
    <property type="match status" value="1"/>
</dbReference>
<dbReference type="EMBL" id="DVHF01000153">
    <property type="protein sequence ID" value="HIR58362.1"/>
    <property type="molecule type" value="Genomic_DNA"/>
</dbReference>
<dbReference type="InterPro" id="IPR009057">
    <property type="entry name" value="Homeodomain-like_sf"/>
</dbReference>
<dbReference type="SUPFAM" id="SSF46689">
    <property type="entry name" value="Homeodomain-like"/>
    <property type="match status" value="2"/>
</dbReference>
<dbReference type="InterPro" id="IPR003313">
    <property type="entry name" value="AraC-bd"/>
</dbReference>
<proteinExistence type="predicted"/>
<dbReference type="InterPro" id="IPR018060">
    <property type="entry name" value="HTH_AraC"/>
</dbReference>
<keyword evidence="1" id="KW-0805">Transcription regulation</keyword>
<dbReference type="Gene3D" id="1.10.10.60">
    <property type="entry name" value="Homeodomain-like"/>
    <property type="match status" value="2"/>
</dbReference>
<organism evidence="5 6">
    <name type="scientific">Candidatus Gallacutalibacter pullicola</name>
    <dbReference type="NCBI Taxonomy" id="2840830"/>
    <lineage>
        <taxon>Bacteria</taxon>
        <taxon>Bacillati</taxon>
        <taxon>Bacillota</taxon>
        <taxon>Clostridia</taxon>
        <taxon>Eubacteriales</taxon>
        <taxon>Candidatus Gallacutalibacter</taxon>
    </lineage>
</organism>
<sequence>MQVFRFQESKSRGTAEFPIAYYYIDETHPRYQMPCHWHTECEIVHIRQGNFTARIDDTEYAMEPGDTLWIRGGALHSGVSRDCVYECIVFDLDLLRTDLGACQPLLEGLRQNLSEVVPLLPHTCTGIVRAAEDLIRSVREQPVGYAFLVLGGLYRLLGEIQQAGCIRAARPQFPAAYRSTAALKRALSYIEEHFSSEDLTLDTLAQEAGLNPRYFCRFFQQMTRKSPMQYVNWYRIEQAAWKLSHTDYSVTEIAFQCGFNDLSYFIRSFKKHKGVTPKQFSINYKKTGEHFSA</sequence>
<dbReference type="AlphaFoldDB" id="A0A9D1DST4"/>
<reference evidence="5" key="1">
    <citation type="submission" date="2020-10" db="EMBL/GenBank/DDBJ databases">
        <authorList>
            <person name="Gilroy R."/>
        </authorList>
    </citation>
    <scope>NUCLEOTIDE SEQUENCE</scope>
    <source>
        <strain evidence="5">ChiSjej1B19-7085</strain>
    </source>
</reference>
<dbReference type="InterPro" id="IPR037923">
    <property type="entry name" value="HTH-like"/>
</dbReference>
<dbReference type="InterPro" id="IPR020449">
    <property type="entry name" value="Tscrpt_reg_AraC-type_HTH"/>
</dbReference>
<dbReference type="PROSITE" id="PS00041">
    <property type="entry name" value="HTH_ARAC_FAMILY_1"/>
    <property type="match status" value="1"/>
</dbReference>
<comment type="caution">
    <text evidence="5">The sequence shown here is derived from an EMBL/GenBank/DDBJ whole genome shotgun (WGS) entry which is preliminary data.</text>
</comment>
<dbReference type="InterPro" id="IPR018062">
    <property type="entry name" value="HTH_AraC-typ_CS"/>
</dbReference>
<dbReference type="PANTHER" id="PTHR43280:SF28">
    <property type="entry name" value="HTH-TYPE TRANSCRIPTIONAL ACTIVATOR RHAS"/>
    <property type="match status" value="1"/>
</dbReference>
<dbReference type="PRINTS" id="PR00032">
    <property type="entry name" value="HTHARAC"/>
</dbReference>
<dbReference type="SMART" id="SM00342">
    <property type="entry name" value="HTH_ARAC"/>
    <property type="match status" value="1"/>
</dbReference>
<dbReference type="Pfam" id="PF12833">
    <property type="entry name" value="HTH_18"/>
    <property type="match status" value="1"/>
</dbReference>
<evidence type="ECO:0000259" key="4">
    <source>
        <dbReference type="PROSITE" id="PS01124"/>
    </source>
</evidence>
<evidence type="ECO:0000256" key="2">
    <source>
        <dbReference type="ARBA" id="ARBA00023125"/>
    </source>
</evidence>
<dbReference type="CDD" id="cd02208">
    <property type="entry name" value="cupin_RmlC-like"/>
    <property type="match status" value="1"/>
</dbReference>
<dbReference type="GO" id="GO:0003700">
    <property type="term" value="F:DNA-binding transcription factor activity"/>
    <property type="evidence" value="ECO:0007669"/>
    <property type="project" value="InterPro"/>
</dbReference>
<dbReference type="Proteomes" id="UP000886785">
    <property type="component" value="Unassembled WGS sequence"/>
</dbReference>
<name>A0A9D1DST4_9FIRM</name>